<evidence type="ECO:0000256" key="6">
    <source>
        <dbReference type="SAM" id="MobiDB-lite"/>
    </source>
</evidence>
<dbReference type="Proteomes" id="UP000093482">
    <property type="component" value="Unassembled WGS sequence"/>
</dbReference>
<comment type="caution">
    <text evidence="7">The sequence shown here is derived from an EMBL/GenBank/DDBJ whole genome shotgun (WGS) entry which is preliminary data.</text>
</comment>
<dbReference type="InterPro" id="IPR038594">
    <property type="entry name" value="SepF-like_sf"/>
</dbReference>
<evidence type="ECO:0000313" key="7">
    <source>
        <dbReference type="EMBL" id="OCS91501.1"/>
    </source>
</evidence>
<comment type="subcellular location">
    <subcellularLocation>
        <location evidence="5">Cytoplasm</location>
    </subcellularLocation>
    <text evidence="5">Localizes to the division site, in a FtsZ-dependent manner.</text>
</comment>
<dbReference type="AlphaFoldDB" id="A0A1C0YWE8"/>
<protein>
    <recommendedName>
        <fullName evidence="5">Cell division protein SepF</fullName>
    </recommendedName>
</protein>
<evidence type="ECO:0000313" key="8">
    <source>
        <dbReference type="Proteomes" id="UP000093482"/>
    </source>
</evidence>
<dbReference type="HAMAP" id="MF_01197">
    <property type="entry name" value="SepF"/>
    <property type="match status" value="1"/>
</dbReference>
<name>A0A1C0YWE8_9BACL</name>
<keyword evidence="2 5" id="KW-0717">Septation</keyword>
<sequence>MKRNNKKGDQQVQQNVETTQPPIVQQDIQKPMSKEVTQPMEQAKSILNLQSVAASKGGATQVTLVEPRVYAEVRDIADHLKSRRSVIVNLHRVEHDQKKRIIDFLSGTVYVISGDIQRVGADIYLCTPADVEVTGEISTLLNMEEF</sequence>
<dbReference type="Pfam" id="PF04472">
    <property type="entry name" value="SepF"/>
    <property type="match status" value="1"/>
</dbReference>
<dbReference type="PANTHER" id="PTHR35798">
    <property type="entry name" value="CELL DIVISION PROTEIN SEPF"/>
    <property type="match status" value="1"/>
</dbReference>
<dbReference type="PANTHER" id="PTHR35798:SF1">
    <property type="entry name" value="CELL DIVISION PROTEIN SEPF"/>
    <property type="match status" value="1"/>
</dbReference>
<organism evidence="7 8">
    <name type="scientific">Caryophanon latum</name>
    <dbReference type="NCBI Taxonomy" id="33977"/>
    <lineage>
        <taxon>Bacteria</taxon>
        <taxon>Bacillati</taxon>
        <taxon>Bacillota</taxon>
        <taxon>Bacilli</taxon>
        <taxon>Bacillales</taxon>
        <taxon>Caryophanaceae</taxon>
        <taxon>Caryophanon</taxon>
    </lineage>
</organism>
<evidence type="ECO:0000256" key="4">
    <source>
        <dbReference type="ARBA" id="ARBA00044936"/>
    </source>
</evidence>
<evidence type="ECO:0000256" key="3">
    <source>
        <dbReference type="ARBA" id="ARBA00023306"/>
    </source>
</evidence>
<comment type="function">
    <text evidence="4 5">Cell division protein that is part of the divisome complex and is recruited early to the Z-ring. Probably stimulates Z-ring formation, perhaps through the cross-linking of FtsZ protofilaments. Its function overlaps with FtsA.</text>
</comment>
<keyword evidence="5" id="KW-0963">Cytoplasm</keyword>
<evidence type="ECO:0000256" key="5">
    <source>
        <dbReference type="HAMAP-Rule" id="MF_01197"/>
    </source>
</evidence>
<gene>
    <name evidence="5" type="primary">sepF</name>
    <name evidence="7" type="ORF">A6K76_08740</name>
</gene>
<keyword evidence="8" id="KW-1185">Reference proteome</keyword>
<dbReference type="Gene3D" id="3.30.110.150">
    <property type="entry name" value="SepF-like protein"/>
    <property type="match status" value="1"/>
</dbReference>
<reference evidence="7 8" key="1">
    <citation type="submission" date="2016-07" db="EMBL/GenBank/DDBJ databases">
        <title>Caryophanon latum genome sequencing.</title>
        <authorList>
            <person name="Verma A."/>
            <person name="Pal Y."/>
            <person name="Krishnamurthi S."/>
        </authorList>
    </citation>
    <scope>NUCLEOTIDE SEQUENCE [LARGE SCALE GENOMIC DNA]</scope>
    <source>
        <strain evidence="7 8">DSM 14151</strain>
    </source>
</reference>
<feature type="region of interest" description="Disordered" evidence="6">
    <location>
        <begin position="1"/>
        <end position="39"/>
    </location>
</feature>
<dbReference type="InterPro" id="IPR023052">
    <property type="entry name" value="Cell_div_SepF"/>
</dbReference>
<keyword evidence="1 5" id="KW-0132">Cell division</keyword>
<keyword evidence="3 5" id="KW-0131">Cell cycle</keyword>
<accession>A0A1C0YWE8</accession>
<feature type="compositionally biased region" description="Polar residues" evidence="6">
    <location>
        <begin position="10"/>
        <end position="28"/>
    </location>
</feature>
<dbReference type="EMBL" id="MATO01000028">
    <property type="protein sequence ID" value="OCS91501.1"/>
    <property type="molecule type" value="Genomic_DNA"/>
</dbReference>
<evidence type="ECO:0000256" key="1">
    <source>
        <dbReference type="ARBA" id="ARBA00022618"/>
    </source>
</evidence>
<dbReference type="InterPro" id="IPR007561">
    <property type="entry name" value="Cell_div_SepF/SepF-rel"/>
</dbReference>
<dbReference type="GO" id="GO:0043093">
    <property type="term" value="P:FtsZ-dependent cytokinesis"/>
    <property type="evidence" value="ECO:0007669"/>
    <property type="project" value="UniProtKB-UniRule"/>
</dbReference>
<proteinExistence type="inferred from homology"/>
<dbReference type="GO" id="GO:0000917">
    <property type="term" value="P:division septum assembly"/>
    <property type="evidence" value="ECO:0007669"/>
    <property type="project" value="UniProtKB-KW"/>
</dbReference>
<evidence type="ECO:0000256" key="2">
    <source>
        <dbReference type="ARBA" id="ARBA00023210"/>
    </source>
</evidence>
<comment type="similarity">
    <text evidence="5">Belongs to the SepF family.</text>
</comment>
<comment type="subunit">
    <text evidence="5">Homodimer. Interacts with FtsZ.</text>
</comment>
<dbReference type="GO" id="GO:0005737">
    <property type="term" value="C:cytoplasm"/>
    <property type="evidence" value="ECO:0007669"/>
    <property type="project" value="UniProtKB-SubCell"/>
</dbReference>